<feature type="domain" description="Ricin B lectin" evidence="2">
    <location>
        <begin position="122"/>
        <end position="177"/>
    </location>
</feature>
<keyword evidence="1" id="KW-0732">Signal</keyword>
<keyword evidence="4" id="KW-1185">Reference proteome</keyword>
<dbReference type="PROSITE" id="PS50231">
    <property type="entry name" value="RICIN_B_LECTIN"/>
    <property type="match status" value="1"/>
</dbReference>
<accession>A0ABW4YLU9</accession>
<evidence type="ECO:0000313" key="3">
    <source>
        <dbReference type="EMBL" id="MFD2116707.1"/>
    </source>
</evidence>
<feature type="domain" description="Ricin B lectin" evidence="2">
    <location>
        <begin position="40"/>
        <end position="115"/>
    </location>
</feature>
<dbReference type="EMBL" id="JBHUHO010000032">
    <property type="protein sequence ID" value="MFD2116707.1"/>
    <property type="molecule type" value="Genomic_DNA"/>
</dbReference>
<reference evidence="4" key="1">
    <citation type="journal article" date="2019" name="Int. J. Syst. Evol. Microbiol.">
        <title>The Global Catalogue of Microorganisms (GCM) 10K type strain sequencing project: providing services to taxonomists for standard genome sequencing and annotation.</title>
        <authorList>
            <consortium name="The Broad Institute Genomics Platform"/>
            <consortium name="The Broad Institute Genome Sequencing Center for Infectious Disease"/>
            <person name="Wu L."/>
            <person name="Ma J."/>
        </authorList>
    </citation>
    <scope>NUCLEOTIDE SEQUENCE [LARGE SCALE GENOMIC DNA]</scope>
    <source>
        <strain evidence="4">GH52</strain>
    </source>
</reference>
<feature type="signal peptide" evidence="1">
    <location>
        <begin position="1"/>
        <end position="25"/>
    </location>
</feature>
<dbReference type="InterPro" id="IPR000772">
    <property type="entry name" value="Ricin_B_lectin"/>
</dbReference>
<gene>
    <name evidence="3" type="ORF">ACFSJH_13345</name>
</gene>
<organism evidence="3 4">
    <name type="scientific">Paenibacillus yanchengensis</name>
    <dbReference type="NCBI Taxonomy" id="2035833"/>
    <lineage>
        <taxon>Bacteria</taxon>
        <taxon>Bacillati</taxon>
        <taxon>Bacillota</taxon>
        <taxon>Bacilli</taxon>
        <taxon>Bacillales</taxon>
        <taxon>Paenibacillaceae</taxon>
        <taxon>Paenibacillus</taxon>
    </lineage>
</organism>
<proteinExistence type="predicted"/>
<evidence type="ECO:0000256" key="1">
    <source>
        <dbReference type="SAM" id="SignalP"/>
    </source>
</evidence>
<feature type="chain" id="PRO_5046951841" evidence="1">
    <location>
        <begin position="26"/>
        <end position="178"/>
    </location>
</feature>
<dbReference type="CDD" id="cd00161">
    <property type="entry name" value="beta-trefoil_Ricin-like"/>
    <property type="match status" value="1"/>
</dbReference>
<dbReference type="SUPFAM" id="SSF50370">
    <property type="entry name" value="Ricin B-like lectins"/>
    <property type="match status" value="1"/>
</dbReference>
<dbReference type="Proteomes" id="UP001597362">
    <property type="component" value="Unassembled WGS sequence"/>
</dbReference>
<dbReference type="InterPro" id="IPR035992">
    <property type="entry name" value="Ricin_B-like_lectins"/>
</dbReference>
<comment type="caution">
    <text evidence="3">The sequence shown here is derived from an EMBL/GenBank/DDBJ whole genome shotgun (WGS) entry which is preliminary data.</text>
</comment>
<dbReference type="Pfam" id="PF14200">
    <property type="entry name" value="RicinB_lectin_2"/>
    <property type="match status" value="2"/>
</dbReference>
<dbReference type="Gene3D" id="2.80.10.50">
    <property type="match status" value="2"/>
</dbReference>
<name>A0ABW4YLU9_9BACL</name>
<sequence length="178" mass="20052">MKQLFMKKWVIAFMALILLGSAATAIFTETTKAKSAPRIITFENVNSRKVLGIGGDNKQSDGAYVIQWNFENTNDQKWYVEDAGDGFVYIRNLESGDLLDVSGASTADGAKVIQWPDNGGWNQQWKFVLADEDRGHSWYILNRGSGKYLEISDQSTADGAETAQWSLNRGPNQRWFFR</sequence>
<evidence type="ECO:0000259" key="2">
    <source>
        <dbReference type="Pfam" id="PF14200"/>
    </source>
</evidence>
<evidence type="ECO:0000313" key="4">
    <source>
        <dbReference type="Proteomes" id="UP001597362"/>
    </source>
</evidence>
<protein>
    <submittedName>
        <fullName evidence="3">RICIN domain-containing protein</fullName>
    </submittedName>
</protein>
<dbReference type="RefSeq" id="WP_377773174.1">
    <property type="nucleotide sequence ID" value="NZ_JBHUHO010000032.1"/>
</dbReference>